<accession>A0A806KJU8</accession>
<dbReference type="InterPro" id="IPR001188">
    <property type="entry name" value="Sperm_putr-bd"/>
</dbReference>
<keyword evidence="2" id="KW-0813">Transport</keyword>
<dbReference type="SUPFAM" id="SSF53850">
    <property type="entry name" value="Periplasmic binding protein-like II"/>
    <property type="match status" value="1"/>
</dbReference>
<reference evidence="6" key="1">
    <citation type="submission" date="2012-03" db="EMBL/GenBank/DDBJ databases">
        <title>Functional metagenomics reveals considerable lignocellulase gene clusters in the gut microbiome of a wood-feeding higher termite.</title>
        <authorList>
            <person name="Liu N."/>
        </authorList>
    </citation>
    <scope>NUCLEOTIDE SEQUENCE</scope>
</reference>
<dbReference type="PIRSF" id="PIRSF019574">
    <property type="entry name" value="Periplasmic_polyamine_BP"/>
    <property type="match status" value="1"/>
</dbReference>
<name>A0A806KJU8_9BACT</name>
<dbReference type="GO" id="GO:0015846">
    <property type="term" value="P:polyamine transport"/>
    <property type="evidence" value="ECO:0007669"/>
    <property type="project" value="InterPro"/>
</dbReference>
<evidence type="ECO:0000256" key="5">
    <source>
        <dbReference type="PIRSR" id="PIRSR019574-1"/>
    </source>
</evidence>
<dbReference type="GO" id="GO:0019808">
    <property type="term" value="F:polyamine binding"/>
    <property type="evidence" value="ECO:0007669"/>
    <property type="project" value="InterPro"/>
</dbReference>
<dbReference type="Pfam" id="PF13416">
    <property type="entry name" value="SBP_bac_8"/>
    <property type="match status" value="1"/>
</dbReference>
<dbReference type="AlphaFoldDB" id="A0A806KJU8"/>
<dbReference type="PANTHER" id="PTHR30222:SF17">
    <property type="entry name" value="SPERMIDINE_PUTRESCINE-BINDING PERIPLASMIC PROTEIN"/>
    <property type="match status" value="1"/>
</dbReference>
<evidence type="ECO:0000256" key="2">
    <source>
        <dbReference type="ARBA" id="ARBA00022448"/>
    </source>
</evidence>
<comment type="subcellular location">
    <subcellularLocation>
        <location evidence="1">Periplasm</location>
    </subcellularLocation>
</comment>
<protein>
    <submittedName>
        <fullName evidence="6">ABC transporter</fullName>
    </submittedName>
</protein>
<dbReference type="PRINTS" id="PR00909">
    <property type="entry name" value="SPERMDNBNDNG"/>
</dbReference>
<organism evidence="6">
    <name type="scientific">uncultured bacterium contig00013</name>
    <dbReference type="NCBI Taxonomy" id="1181504"/>
    <lineage>
        <taxon>Bacteria</taxon>
        <taxon>environmental samples</taxon>
    </lineage>
</organism>
<sequence length="346" mass="39559">MKKHLIISVVFPVLLLSLVLSCSKERLNIYNWAYYTPPSVIEKFEREFNVRVVLDEFASNEEMYTKLRTGGTGYDIVVPSQDYVSIMINQGMFEPINKSLIPNIRNIDPLVLEKTAYDSNMNFSVPYYWGAAGIIINTARVPDFERSWSIFGRSDLRGRMTMLDDMREVMGDALAHLGYSLNTTDPAEVNAARDLINNEWKPNLTKFDAEAFGKGYANGEFWVVQGYAEVVFEEIMDNEQLMNSTEFFIPPSGGPAYIDSFCILKGAKNIDMAHKFINFIHRPEIYAEFCDYFGFPSTVNVPARQLVEGPSYYQPEDIAHTELKFDLGEALELYNDAWFNYIRAGN</sequence>
<keyword evidence="3" id="KW-0732">Signal</keyword>
<dbReference type="GO" id="GO:0042597">
    <property type="term" value="C:periplasmic space"/>
    <property type="evidence" value="ECO:0007669"/>
    <property type="project" value="UniProtKB-SubCell"/>
</dbReference>
<evidence type="ECO:0000256" key="4">
    <source>
        <dbReference type="ARBA" id="ARBA00022764"/>
    </source>
</evidence>
<keyword evidence="4" id="KW-0574">Periplasm</keyword>
<evidence type="ECO:0000256" key="3">
    <source>
        <dbReference type="ARBA" id="ARBA00022729"/>
    </source>
</evidence>
<evidence type="ECO:0000256" key="1">
    <source>
        <dbReference type="ARBA" id="ARBA00004418"/>
    </source>
</evidence>
<dbReference type="EMBL" id="JQ844229">
    <property type="protein sequence ID" value="AGS53290.1"/>
    <property type="molecule type" value="Genomic_DNA"/>
</dbReference>
<dbReference type="PANTHER" id="PTHR30222">
    <property type="entry name" value="SPERMIDINE/PUTRESCINE-BINDING PERIPLASMIC PROTEIN"/>
    <property type="match status" value="1"/>
</dbReference>
<feature type="binding site" evidence="5">
    <location>
        <begin position="165"/>
        <end position="168"/>
    </location>
    <ligand>
        <name>spermidine</name>
        <dbReference type="ChEBI" id="CHEBI:57834"/>
    </ligand>
</feature>
<evidence type="ECO:0000313" key="6">
    <source>
        <dbReference type="EMBL" id="AGS53290.1"/>
    </source>
</evidence>
<proteinExistence type="predicted"/>
<dbReference type="Gene3D" id="3.40.190.10">
    <property type="entry name" value="Periplasmic binding protein-like II"/>
    <property type="match status" value="2"/>
</dbReference>
<dbReference type="InterPro" id="IPR006059">
    <property type="entry name" value="SBP"/>
</dbReference>